<keyword evidence="4" id="KW-1185">Reference proteome</keyword>
<dbReference type="Pfam" id="PF01161">
    <property type="entry name" value="PBP"/>
    <property type="match status" value="1"/>
</dbReference>
<accession>A0AA40EDU0</accession>
<dbReference type="CDD" id="cd00866">
    <property type="entry name" value="PEBP_euk"/>
    <property type="match status" value="1"/>
</dbReference>
<dbReference type="InterPro" id="IPR036610">
    <property type="entry name" value="PEBP-like_sf"/>
</dbReference>
<organism evidence="3 4">
    <name type="scientific">Apiosordaria backusii</name>
    <dbReference type="NCBI Taxonomy" id="314023"/>
    <lineage>
        <taxon>Eukaryota</taxon>
        <taxon>Fungi</taxon>
        <taxon>Dikarya</taxon>
        <taxon>Ascomycota</taxon>
        <taxon>Pezizomycotina</taxon>
        <taxon>Sordariomycetes</taxon>
        <taxon>Sordariomycetidae</taxon>
        <taxon>Sordariales</taxon>
        <taxon>Lasiosphaeriaceae</taxon>
        <taxon>Apiosordaria</taxon>
    </lineage>
</organism>
<feature type="compositionally biased region" description="Basic and acidic residues" evidence="1">
    <location>
        <begin position="205"/>
        <end position="221"/>
    </location>
</feature>
<keyword evidence="2" id="KW-0732">Signal</keyword>
<dbReference type="InterPro" id="IPR035810">
    <property type="entry name" value="PEBP_euk"/>
</dbReference>
<gene>
    <name evidence="3" type="ORF">B0T21DRAFT_383848</name>
</gene>
<dbReference type="GO" id="GO:0030414">
    <property type="term" value="F:peptidase inhibitor activity"/>
    <property type="evidence" value="ECO:0007669"/>
    <property type="project" value="TreeGrafter"/>
</dbReference>
<protein>
    <submittedName>
        <fullName evidence="3">Phosphatidylethanolamine-binding protein</fullName>
    </submittedName>
</protein>
<feature type="region of interest" description="Disordered" evidence="1">
    <location>
        <begin position="192"/>
        <end position="221"/>
    </location>
</feature>
<dbReference type="InterPro" id="IPR008914">
    <property type="entry name" value="PEBP"/>
</dbReference>
<dbReference type="EMBL" id="JAUKTV010000006">
    <property type="protein sequence ID" value="KAK0736265.1"/>
    <property type="molecule type" value="Genomic_DNA"/>
</dbReference>
<evidence type="ECO:0000313" key="3">
    <source>
        <dbReference type="EMBL" id="KAK0736265.1"/>
    </source>
</evidence>
<comment type="caution">
    <text evidence="3">The sequence shown here is derived from an EMBL/GenBank/DDBJ whole genome shotgun (WGS) entry which is preliminary data.</text>
</comment>
<dbReference type="PANTHER" id="PTHR11362">
    <property type="entry name" value="PHOSPHATIDYLETHANOLAMINE-BINDING PROTEIN"/>
    <property type="match status" value="1"/>
</dbReference>
<sequence length="251" mass="28134">MALLRPFSILVVFILHSAIGGTSPLNEQHIISDIDSTTSNAGYKVRKELWDAEIIPTVIDDFIPPLLLNARWPHHHTHASLGNTLKPSKLDSAPSITLEGYNQALNNWKEGMTYVITLTDPDAPSRDDPKWSEFCHWIAVGVSVSSHNRIGVDFHHDDDSEIMEYKPPSPPERTGKHRYVLLAFAPANGTTEKLHLSKPSGRKHWGYDVDGDGKKRERETKGVREWAAENGLVPVGESSHLKHAREDADMW</sequence>
<dbReference type="Gene3D" id="3.90.280.10">
    <property type="entry name" value="PEBP-like"/>
    <property type="match status" value="1"/>
</dbReference>
<feature type="signal peptide" evidence="2">
    <location>
        <begin position="1"/>
        <end position="24"/>
    </location>
</feature>
<reference evidence="3" key="1">
    <citation type="submission" date="2023-06" db="EMBL/GenBank/DDBJ databases">
        <title>Genome-scale phylogeny and comparative genomics of the fungal order Sordariales.</title>
        <authorList>
            <consortium name="Lawrence Berkeley National Laboratory"/>
            <person name="Hensen N."/>
            <person name="Bonometti L."/>
            <person name="Westerberg I."/>
            <person name="Brannstrom I.O."/>
            <person name="Guillou S."/>
            <person name="Cros-Aarteil S."/>
            <person name="Calhoun S."/>
            <person name="Haridas S."/>
            <person name="Kuo A."/>
            <person name="Mondo S."/>
            <person name="Pangilinan J."/>
            <person name="Riley R."/>
            <person name="Labutti K."/>
            <person name="Andreopoulos B."/>
            <person name="Lipzen A."/>
            <person name="Chen C."/>
            <person name="Yanf M."/>
            <person name="Daum C."/>
            <person name="Ng V."/>
            <person name="Clum A."/>
            <person name="Steindorff A."/>
            <person name="Ohm R."/>
            <person name="Martin F."/>
            <person name="Silar P."/>
            <person name="Natvig D."/>
            <person name="Lalanne C."/>
            <person name="Gautier V."/>
            <person name="Ament-Velasquez S.L."/>
            <person name="Kruys A."/>
            <person name="Hutchinson M.I."/>
            <person name="Powell A.J."/>
            <person name="Barry K."/>
            <person name="Miller A.N."/>
            <person name="Grigoriev I.V."/>
            <person name="Debuchy R."/>
            <person name="Gladieux P."/>
            <person name="Thoren M.H."/>
            <person name="Johannesson H."/>
        </authorList>
    </citation>
    <scope>NUCLEOTIDE SEQUENCE</scope>
    <source>
        <strain evidence="3">CBS 540.89</strain>
    </source>
</reference>
<evidence type="ECO:0000256" key="2">
    <source>
        <dbReference type="SAM" id="SignalP"/>
    </source>
</evidence>
<evidence type="ECO:0000256" key="1">
    <source>
        <dbReference type="SAM" id="MobiDB-lite"/>
    </source>
</evidence>
<dbReference type="Proteomes" id="UP001172159">
    <property type="component" value="Unassembled WGS sequence"/>
</dbReference>
<proteinExistence type="predicted"/>
<dbReference type="GO" id="GO:0046578">
    <property type="term" value="P:regulation of Ras protein signal transduction"/>
    <property type="evidence" value="ECO:0007669"/>
    <property type="project" value="TreeGrafter"/>
</dbReference>
<dbReference type="PANTHER" id="PTHR11362:SF148">
    <property type="entry name" value="CARBOXYPEPTIDASE Y INHIBITOR"/>
    <property type="match status" value="1"/>
</dbReference>
<dbReference type="GO" id="GO:0030162">
    <property type="term" value="P:regulation of proteolysis"/>
    <property type="evidence" value="ECO:0007669"/>
    <property type="project" value="TreeGrafter"/>
</dbReference>
<dbReference type="AlphaFoldDB" id="A0AA40EDU0"/>
<feature type="chain" id="PRO_5041412197" evidence="2">
    <location>
        <begin position="25"/>
        <end position="251"/>
    </location>
</feature>
<dbReference type="SUPFAM" id="SSF49777">
    <property type="entry name" value="PEBP-like"/>
    <property type="match status" value="1"/>
</dbReference>
<name>A0AA40EDU0_9PEZI</name>
<evidence type="ECO:0000313" key="4">
    <source>
        <dbReference type="Proteomes" id="UP001172159"/>
    </source>
</evidence>
<dbReference type="GO" id="GO:0005543">
    <property type="term" value="F:phospholipid binding"/>
    <property type="evidence" value="ECO:0007669"/>
    <property type="project" value="TreeGrafter"/>
</dbReference>